<proteinExistence type="predicted"/>
<evidence type="ECO:0000256" key="1">
    <source>
        <dbReference type="SAM" id="MobiDB-lite"/>
    </source>
</evidence>
<reference evidence="3" key="1">
    <citation type="submission" date="2019-03" db="EMBL/GenBank/DDBJ databases">
        <title>WGS assembly of Setaria viridis.</title>
        <authorList>
            <person name="Huang P."/>
            <person name="Jenkins J."/>
            <person name="Grimwood J."/>
            <person name="Barry K."/>
            <person name="Healey A."/>
            <person name="Mamidi S."/>
            <person name="Sreedasyam A."/>
            <person name="Shu S."/>
            <person name="Feldman M."/>
            <person name="Wu J."/>
            <person name="Yu Y."/>
            <person name="Chen C."/>
            <person name="Johnson J."/>
            <person name="Rokhsar D."/>
            <person name="Baxter I."/>
            <person name="Schmutz J."/>
            <person name="Brutnell T."/>
            <person name="Kellogg E."/>
        </authorList>
    </citation>
    <scope>NUCLEOTIDE SEQUENCE [LARGE SCALE GENOMIC DNA]</scope>
</reference>
<gene>
    <name evidence="3" type="ORF">SEVIR_8G074201v2</name>
</gene>
<feature type="region of interest" description="Disordered" evidence="1">
    <location>
        <begin position="237"/>
        <end position="270"/>
    </location>
</feature>
<dbReference type="Proteomes" id="UP000298652">
    <property type="component" value="Chromosome 8"/>
</dbReference>
<keyword evidence="2" id="KW-0732">Signal</keyword>
<evidence type="ECO:0008006" key="5">
    <source>
        <dbReference type="Google" id="ProtNLM"/>
    </source>
</evidence>
<evidence type="ECO:0000313" key="3">
    <source>
        <dbReference type="EMBL" id="TKV99887.1"/>
    </source>
</evidence>
<sequence length="270" mass="28488">MATGSYRACMITLSLLILSTSCPPRRNVGSLIGSKAADPTCCSKAAHPVKLRSAVMTLVITAGCITGGDEHRKKKEKEKIPAAVPAVTATSRPAAASSLSPLAPHPAAAPAVAATSQISQPMELTLGRHYPSGAAAADPLGALPLGAAAAAPQVRRRGSPSRIPARHYSAEALCRRSTPAATWGAPLPWILPRRCTSPLRTPLCLHNSLLCYCRRAVSRGGRGSHRGWRGSWLGRERKGLGRERRGDRRGERERRGPGRERGGSRAAVNG</sequence>
<organism evidence="3 4">
    <name type="scientific">Setaria viridis</name>
    <name type="common">Green bristlegrass</name>
    <name type="synonym">Setaria italica subsp. viridis</name>
    <dbReference type="NCBI Taxonomy" id="4556"/>
    <lineage>
        <taxon>Eukaryota</taxon>
        <taxon>Viridiplantae</taxon>
        <taxon>Streptophyta</taxon>
        <taxon>Embryophyta</taxon>
        <taxon>Tracheophyta</taxon>
        <taxon>Spermatophyta</taxon>
        <taxon>Magnoliopsida</taxon>
        <taxon>Liliopsida</taxon>
        <taxon>Poales</taxon>
        <taxon>Poaceae</taxon>
        <taxon>PACMAD clade</taxon>
        <taxon>Panicoideae</taxon>
        <taxon>Panicodae</taxon>
        <taxon>Paniceae</taxon>
        <taxon>Cenchrinae</taxon>
        <taxon>Setaria</taxon>
    </lineage>
</organism>
<evidence type="ECO:0000256" key="2">
    <source>
        <dbReference type="SAM" id="SignalP"/>
    </source>
</evidence>
<feature type="chain" id="PRO_5020952730" description="Bifunctional inhibitor/plant lipid transfer protein/seed storage helical domain-containing protein" evidence="2">
    <location>
        <begin position="22"/>
        <end position="270"/>
    </location>
</feature>
<dbReference type="Gramene" id="TKV99887">
    <property type="protein sequence ID" value="TKV99887"/>
    <property type="gene ID" value="SEVIR_8G074201v2"/>
</dbReference>
<evidence type="ECO:0000313" key="4">
    <source>
        <dbReference type="Proteomes" id="UP000298652"/>
    </source>
</evidence>
<feature type="compositionally biased region" description="Basic and acidic residues" evidence="1">
    <location>
        <begin position="237"/>
        <end position="263"/>
    </location>
</feature>
<name>A0A4U6TCS3_SETVI</name>
<dbReference type="AlphaFoldDB" id="A0A4U6TCS3"/>
<dbReference type="PROSITE" id="PS51257">
    <property type="entry name" value="PROKAR_LIPOPROTEIN"/>
    <property type="match status" value="1"/>
</dbReference>
<dbReference type="EMBL" id="CM016559">
    <property type="protein sequence ID" value="TKV99887.1"/>
    <property type="molecule type" value="Genomic_DNA"/>
</dbReference>
<keyword evidence="4" id="KW-1185">Reference proteome</keyword>
<protein>
    <recommendedName>
        <fullName evidence="5">Bifunctional inhibitor/plant lipid transfer protein/seed storage helical domain-containing protein</fullName>
    </recommendedName>
</protein>
<feature type="signal peptide" evidence="2">
    <location>
        <begin position="1"/>
        <end position="21"/>
    </location>
</feature>
<accession>A0A4U6TCS3</accession>